<feature type="region of interest" description="Disordered" evidence="1">
    <location>
        <begin position="53"/>
        <end position="139"/>
    </location>
</feature>
<dbReference type="EMBL" id="AP012157">
    <property type="protein sequence ID" value="BAK15938.1"/>
    <property type="molecule type" value="Genomic_DNA"/>
</dbReference>
<feature type="region of interest" description="Disordered" evidence="1">
    <location>
        <begin position="1"/>
        <end position="22"/>
    </location>
</feature>
<feature type="compositionally biased region" description="Polar residues" evidence="1">
    <location>
        <begin position="106"/>
        <end position="116"/>
    </location>
</feature>
<dbReference type="RefSeq" id="WP_014823367.1">
    <property type="nucleotide sequence ID" value="NC_018065.1"/>
</dbReference>
<feature type="compositionally biased region" description="Acidic residues" evidence="1">
    <location>
        <begin position="72"/>
        <end position="105"/>
    </location>
</feature>
<dbReference type="eggNOG" id="ENOG5032SIV">
    <property type="taxonomic scope" value="Bacteria"/>
</dbReference>
<keyword evidence="2" id="KW-0472">Membrane</keyword>
<sequence length="226" mass="25505">MERKRRFQTRQQYAEQKSKQTKFQKADKRLNYLIAVVAVLIVATLIFIITQEPSPKNEAEKQDSPAEVATDVPEDDAGQETEDNETETNVPEEAEEEENSSDETEQPTSESDNMVSPSDDPAVKEVITNPNWPAYPTAQTGEHVSTYEKGHIDYEEKLKAIFSVIDLQQENSIVLRVNNNGSAENAIAVVTSMDKEQKYRVSIEWVDNEGWKPIQVEVLSTLEGSQ</sequence>
<evidence type="ECO:0000313" key="5">
    <source>
        <dbReference type="Proteomes" id="UP000006691"/>
    </source>
</evidence>
<accession>F2F3J0</accession>
<evidence type="ECO:0000313" key="4">
    <source>
        <dbReference type="EMBL" id="BAK15938.1"/>
    </source>
</evidence>
<feature type="transmembrane region" description="Helical" evidence="2">
    <location>
        <begin position="30"/>
        <end position="49"/>
    </location>
</feature>
<evidence type="ECO:0000256" key="1">
    <source>
        <dbReference type="SAM" id="MobiDB-lite"/>
    </source>
</evidence>
<gene>
    <name evidence="4" type="ordered locus">SSIL_1515</name>
</gene>
<dbReference type="AlphaFoldDB" id="F2F3J0"/>
<feature type="compositionally biased region" description="Basic and acidic residues" evidence="1">
    <location>
        <begin position="55"/>
        <end position="64"/>
    </location>
</feature>
<keyword evidence="5" id="KW-1185">Reference proteome</keyword>
<evidence type="ECO:0000259" key="3">
    <source>
        <dbReference type="Pfam" id="PF07423"/>
    </source>
</evidence>
<dbReference type="PATRIC" id="fig|1002809.3.peg.1529"/>
<organism evidence="4 5">
    <name type="scientific">Solibacillus silvestris (strain StLB046)</name>
    <name type="common">Bacillus silvestris</name>
    <dbReference type="NCBI Taxonomy" id="1002809"/>
    <lineage>
        <taxon>Bacteria</taxon>
        <taxon>Bacillati</taxon>
        <taxon>Bacillota</taxon>
        <taxon>Bacilli</taxon>
        <taxon>Bacillales</taxon>
        <taxon>Caryophanaceae</taxon>
        <taxon>Solibacillus</taxon>
    </lineage>
</organism>
<dbReference type="Proteomes" id="UP000006691">
    <property type="component" value="Chromosome"/>
</dbReference>
<dbReference type="InterPro" id="IPR009988">
    <property type="entry name" value="DUF1510"/>
</dbReference>
<evidence type="ECO:0000256" key="2">
    <source>
        <dbReference type="SAM" id="Phobius"/>
    </source>
</evidence>
<reference evidence="4 5" key="2">
    <citation type="journal article" date="2012" name="J. Biosci. Bioeng.">
        <title>Complete genome sequence and characterization of the N-acylhomoserine lactone-degrading gene of the potato leaf-associated Solibacillus silvestris.</title>
        <authorList>
            <person name="Morohoshi T."/>
            <person name="Tominaga Y."/>
            <person name="Someya N."/>
            <person name="Ikeda T."/>
        </authorList>
    </citation>
    <scope>NUCLEOTIDE SEQUENCE [LARGE SCALE GENOMIC DNA]</scope>
    <source>
        <strain evidence="4 5">StLB046</strain>
    </source>
</reference>
<dbReference type="KEGG" id="siv:SSIL_1515"/>
<dbReference type="Pfam" id="PF07423">
    <property type="entry name" value="DUF1510"/>
    <property type="match status" value="1"/>
</dbReference>
<protein>
    <recommendedName>
        <fullName evidence="3">DUF1510 domain-containing protein</fullName>
    </recommendedName>
</protein>
<dbReference type="HOGENOM" id="CLU_089213_1_0_9"/>
<reference evidence="5" key="1">
    <citation type="submission" date="2011-04" db="EMBL/GenBank/DDBJ databases">
        <title>Genome sequence of Solibacillus silvestris StLB046.</title>
        <authorList>
            <person name="Morohoshi T."/>
            <person name="Someya N."/>
            <person name="Ikeda T."/>
        </authorList>
    </citation>
    <scope>NUCLEOTIDE SEQUENCE [LARGE SCALE GENOMIC DNA]</scope>
    <source>
        <strain evidence="5">StLB046</strain>
    </source>
</reference>
<dbReference type="STRING" id="1002809.SSIL_1515"/>
<keyword evidence="2" id="KW-0812">Transmembrane</keyword>
<proteinExistence type="predicted"/>
<name>F2F3J0_SOLSS</name>
<feature type="domain" description="DUF1510" evidence="3">
    <location>
        <begin position="127"/>
        <end position="219"/>
    </location>
</feature>
<keyword evidence="2" id="KW-1133">Transmembrane helix</keyword>